<accession>A0AAW1AH37</accession>
<evidence type="ECO:0000256" key="7">
    <source>
        <dbReference type="ARBA" id="ARBA00023136"/>
    </source>
</evidence>
<feature type="transmembrane region" description="Helical" evidence="10">
    <location>
        <begin position="189"/>
        <end position="215"/>
    </location>
</feature>
<dbReference type="PANTHER" id="PTHR21137">
    <property type="entry name" value="ODORANT RECEPTOR"/>
    <property type="match status" value="1"/>
</dbReference>
<evidence type="ECO:0000313" key="12">
    <source>
        <dbReference type="Proteomes" id="UP001432146"/>
    </source>
</evidence>
<evidence type="ECO:0000256" key="1">
    <source>
        <dbReference type="ARBA" id="ARBA00004651"/>
    </source>
</evidence>
<evidence type="ECO:0000256" key="8">
    <source>
        <dbReference type="ARBA" id="ARBA00023170"/>
    </source>
</evidence>
<evidence type="ECO:0000256" key="6">
    <source>
        <dbReference type="ARBA" id="ARBA00022989"/>
    </source>
</evidence>
<dbReference type="GO" id="GO:0004984">
    <property type="term" value="F:olfactory receptor activity"/>
    <property type="evidence" value="ECO:0007669"/>
    <property type="project" value="InterPro"/>
</dbReference>
<gene>
    <name evidence="11" type="ORF">QLX08_001213</name>
</gene>
<dbReference type="InterPro" id="IPR004117">
    <property type="entry name" value="7tm6_olfct_rcpt"/>
</dbReference>
<dbReference type="Proteomes" id="UP001432146">
    <property type="component" value="Unassembled WGS sequence"/>
</dbReference>
<keyword evidence="4 10" id="KW-0812">Transmembrane</keyword>
<feature type="transmembrane region" description="Helical" evidence="10">
    <location>
        <begin position="259"/>
        <end position="279"/>
    </location>
</feature>
<evidence type="ECO:0000313" key="11">
    <source>
        <dbReference type="EMBL" id="KAK9309031.1"/>
    </source>
</evidence>
<keyword evidence="12" id="KW-1185">Reference proteome</keyword>
<keyword evidence="2" id="KW-1003">Cell membrane</keyword>
<keyword evidence="7 10" id="KW-0472">Membrane</keyword>
<evidence type="ECO:0000256" key="10">
    <source>
        <dbReference type="RuleBase" id="RU351113"/>
    </source>
</evidence>
<dbReference type="GO" id="GO:0005549">
    <property type="term" value="F:odorant binding"/>
    <property type="evidence" value="ECO:0007669"/>
    <property type="project" value="InterPro"/>
</dbReference>
<keyword evidence="9 10" id="KW-0807">Transducer</keyword>
<evidence type="ECO:0000256" key="9">
    <source>
        <dbReference type="ARBA" id="ARBA00023224"/>
    </source>
</evidence>
<dbReference type="GO" id="GO:0005886">
    <property type="term" value="C:plasma membrane"/>
    <property type="evidence" value="ECO:0007669"/>
    <property type="project" value="UniProtKB-SubCell"/>
</dbReference>
<sequence>MSNFRRHRSPSGMKIAMHALRWTFRLFVASGCFLPPTLKSPMKRLLYNLYTVFVTSYIWIFSVMEVMDIFYNVETQEDLSDNLGPTVTAIITSCKYMNLVLKRRSIISLLDLLRNKPFLPENAREMEIYARYDNLTEKIAKFYTIQNTSCVAGLIGITMVTDFKFKKLAFRTWTPYDITSSWLRFCLTYVYQCVGSMALSVIICIFDTLFAGLLLQICCQLDILVNRLHNIQGTEIESLKRCVCHHNTIFRFVELVNNLFSKMMSVQFVISAVAICFNIYQITESNVRSQILKSIMFIISALIQALYFCWFGDLTKMKSLDISNRIYDSNWTDLSNDAKKMLVIIMARSLTPIEIISAYILPVNLESFKGLMKTIYSAYNMLLQTK</sequence>
<proteinExistence type="inferred from homology"/>
<keyword evidence="3 10" id="KW-0716">Sensory transduction</keyword>
<evidence type="ECO:0000256" key="5">
    <source>
        <dbReference type="ARBA" id="ARBA00022725"/>
    </source>
</evidence>
<keyword evidence="5 10" id="KW-0552">Olfaction</keyword>
<comment type="similarity">
    <text evidence="10">Belongs to the insect chemoreceptor superfamily. Heteromeric odorant receptor channel (TC 1.A.69) family.</text>
</comment>
<dbReference type="EMBL" id="JAWNGG020000015">
    <property type="protein sequence ID" value="KAK9309031.1"/>
    <property type="molecule type" value="Genomic_DNA"/>
</dbReference>
<feature type="transmembrane region" description="Helical" evidence="10">
    <location>
        <begin position="49"/>
        <end position="71"/>
    </location>
</feature>
<dbReference type="PANTHER" id="PTHR21137:SF35">
    <property type="entry name" value="ODORANT RECEPTOR 19A-RELATED"/>
    <property type="match status" value="1"/>
</dbReference>
<dbReference type="Pfam" id="PF02949">
    <property type="entry name" value="7tm_6"/>
    <property type="match status" value="1"/>
</dbReference>
<comment type="caution">
    <text evidence="11">The sequence shown here is derived from an EMBL/GenBank/DDBJ whole genome shotgun (WGS) entry which is preliminary data.</text>
</comment>
<dbReference type="AlphaFoldDB" id="A0AAW1AH37"/>
<reference evidence="11 12" key="1">
    <citation type="submission" date="2024-05" db="EMBL/GenBank/DDBJ databases">
        <title>The nuclear and mitochondrial genome assemblies of Tetragonisca angustula (Apidae: Meliponini), a tiny yet remarkable pollinator in the Neotropics.</title>
        <authorList>
            <person name="Ferrari R."/>
            <person name="Ricardo P.C."/>
            <person name="Dias F.C."/>
            <person name="Araujo N.S."/>
            <person name="Soares D.O."/>
            <person name="Zhou Q.-S."/>
            <person name="Zhu C.-D."/>
            <person name="Coutinho L."/>
            <person name="Airas M.C."/>
            <person name="Batista T.M."/>
        </authorList>
    </citation>
    <scope>NUCLEOTIDE SEQUENCE [LARGE SCALE GENOMIC DNA]</scope>
    <source>
        <strain evidence="11">ASF017062</strain>
        <tissue evidence="11">Abdomen</tissue>
    </source>
</reference>
<organism evidence="11 12">
    <name type="scientific">Tetragonisca angustula</name>
    <dbReference type="NCBI Taxonomy" id="166442"/>
    <lineage>
        <taxon>Eukaryota</taxon>
        <taxon>Metazoa</taxon>
        <taxon>Ecdysozoa</taxon>
        <taxon>Arthropoda</taxon>
        <taxon>Hexapoda</taxon>
        <taxon>Insecta</taxon>
        <taxon>Pterygota</taxon>
        <taxon>Neoptera</taxon>
        <taxon>Endopterygota</taxon>
        <taxon>Hymenoptera</taxon>
        <taxon>Apocrita</taxon>
        <taxon>Aculeata</taxon>
        <taxon>Apoidea</taxon>
        <taxon>Anthophila</taxon>
        <taxon>Apidae</taxon>
        <taxon>Tetragonisca</taxon>
    </lineage>
</organism>
<keyword evidence="8 10" id="KW-0675">Receptor</keyword>
<name>A0AAW1AH37_9HYME</name>
<protein>
    <recommendedName>
        <fullName evidence="10">Odorant receptor</fullName>
    </recommendedName>
</protein>
<feature type="transmembrane region" description="Helical" evidence="10">
    <location>
        <begin position="341"/>
        <end position="363"/>
    </location>
</feature>
<evidence type="ECO:0000256" key="3">
    <source>
        <dbReference type="ARBA" id="ARBA00022606"/>
    </source>
</evidence>
<keyword evidence="6 10" id="KW-1133">Transmembrane helix</keyword>
<feature type="transmembrane region" description="Helical" evidence="10">
    <location>
        <begin position="291"/>
        <end position="310"/>
    </location>
</feature>
<dbReference type="GO" id="GO:0007165">
    <property type="term" value="P:signal transduction"/>
    <property type="evidence" value="ECO:0007669"/>
    <property type="project" value="UniProtKB-KW"/>
</dbReference>
<evidence type="ECO:0000256" key="4">
    <source>
        <dbReference type="ARBA" id="ARBA00022692"/>
    </source>
</evidence>
<comment type="caution">
    <text evidence="10">Lacks conserved residue(s) required for the propagation of feature annotation.</text>
</comment>
<evidence type="ECO:0000256" key="2">
    <source>
        <dbReference type="ARBA" id="ARBA00022475"/>
    </source>
</evidence>
<comment type="subcellular location">
    <subcellularLocation>
        <location evidence="1 10">Cell membrane</location>
        <topology evidence="1 10">Multi-pass membrane protein</topology>
    </subcellularLocation>
</comment>